<reference evidence="4 5" key="1">
    <citation type="submission" date="2019-03" db="EMBL/GenBank/DDBJ databases">
        <title>Genomic Encyclopedia of Type Strains, Phase III (KMG-III): the genomes of soil and plant-associated and newly described type strains.</title>
        <authorList>
            <person name="Whitman W."/>
        </authorList>
    </citation>
    <scope>NUCLEOTIDE SEQUENCE [LARGE SCALE GENOMIC DNA]</scope>
    <source>
        <strain evidence="4 5">VKM Ac-2570</strain>
    </source>
</reference>
<evidence type="ECO:0000259" key="3">
    <source>
        <dbReference type="Pfam" id="PF05368"/>
    </source>
</evidence>
<evidence type="ECO:0000313" key="4">
    <source>
        <dbReference type="EMBL" id="TDW15024.1"/>
    </source>
</evidence>
<dbReference type="InterPro" id="IPR008030">
    <property type="entry name" value="NmrA-like"/>
</dbReference>
<sequence>MTDKKLIAVVGATGSQGGGLVRAILADKSGEYAVRALTRNPDSGSSKELAAAGAEVVAADLDDEASVRAAFDGAYGAFVVTNYWAALTPDEEAARTRAEMELAQAENAARAARDAGVKHLVWSTLEDTRPFFDGRDDVPDLDDGRYKVPHFDAKGEADELFTKYGVPTTFLRTTFYFDAFLNGMPPTRNADGKLTITLPMGDRRLSGVASEDIGRSAFAILKRPDLIGETVSIAGDHLTGKEYAAALSDTLGEEVVYHAPTWEEFRTYPFPMAIEMSNMFQFYAENHDRFTGERDIEKVRELNPELESFATWVEKHREELKAAQS</sequence>
<name>A0A4V3G6F3_9ACTN</name>
<dbReference type="EMBL" id="SODF01000003">
    <property type="protein sequence ID" value="TDW15024.1"/>
    <property type="molecule type" value="Genomic_DNA"/>
</dbReference>
<dbReference type="InterPro" id="IPR051164">
    <property type="entry name" value="NmrA-like_oxidored"/>
</dbReference>
<dbReference type="CDD" id="cd05251">
    <property type="entry name" value="NmrA_like_SDR_a"/>
    <property type="match status" value="1"/>
</dbReference>
<protein>
    <submittedName>
        <fullName evidence="4">Uncharacterized protein YbjT (DUF2867 family)</fullName>
    </submittedName>
</protein>
<keyword evidence="2" id="KW-0521">NADP</keyword>
<dbReference type="InterPro" id="IPR036291">
    <property type="entry name" value="NAD(P)-bd_dom_sf"/>
</dbReference>
<dbReference type="PANTHER" id="PTHR42748">
    <property type="entry name" value="NITROGEN METABOLITE REPRESSION PROTEIN NMRA FAMILY MEMBER"/>
    <property type="match status" value="1"/>
</dbReference>
<accession>A0A4V3G6F3</accession>
<dbReference type="PANTHER" id="PTHR42748:SF7">
    <property type="entry name" value="NMRA LIKE REDOX SENSOR 1-RELATED"/>
    <property type="match status" value="1"/>
</dbReference>
<comment type="similarity">
    <text evidence="1">Belongs to the NmrA-type oxidoreductase family.</text>
</comment>
<evidence type="ECO:0000256" key="2">
    <source>
        <dbReference type="ARBA" id="ARBA00022857"/>
    </source>
</evidence>
<dbReference type="SUPFAM" id="SSF51735">
    <property type="entry name" value="NAD(P)-binding Rossmann-fold domains"/>
    <property type="match status" value="1"/>
</dbReference>
<organism evidence="4 5">
    <name type="scientific">Kribbella kalugense</name>
    <dbReference type="NCBI Taxonomy" id="2512221"/>
    <lineage>
        <taxon>Bacteria</taxon>
        <taxon>Bacillati</taxon>
        <taxon>Actinomycetota</taxon>
        <taxon>Actinomycetes</taxon>
        <taxon>Propionibacteriales</taxon>
        <taxon>Kribbellaceae</taxon>
        <taxon>Kribbella</taxon>
    </lineage>
</organism>
<dbReference type="Gene3D" id="3.90.25.10">
    <property type="entry name" value="UDP-galactose 4-epimerase, domain 1"/>
    <property type="match status" value="1"/>
</dbReference>
<evidence type="ECO:0000313" key="5">
    <source>
        <dbReference type="Proteomes" id="UP000295447"/>
    </source>
</evidence>
<gene>
    <name evidence="4" type="ORF">EV650_6504</name>
</gene>
<dbReference type="OrthoDB" id="319724at2"/>
<evidence type="ECO:0000256" key="1">
    <source>
        <dbReference type="ARBA" id="ARBA00006328"/>
    </source>
</evidence>
<feature type="domain" description="NmrA-like" evidence="3">
    <location>
        <begin position="4"/>
        <end position="288"/>
    </location>
</feature>
<dbReference type="Gene3D" id="3.40.50.720">
    <property type="entry name" value="NAD(P)-binding Rossmann-like Domain"/>
    <property type="match status" value="1"/>
</dbReference>
<proteinExistence type="inferred from homology"/>
<dbReference type="RefSeq" id="WP_134122936.1">
    <property type="nucleotide sequence ID" value="NZ_SODF01000003.1"/>
</dbReference>
<dbReference type="Proteomes" id="UP000295447">
    <property type="component" value="Unassembled WGS sequence"/>
</dbReference>
<keyword evidence="5" id="KW-1185">Reference proteome</keyword>
<comment type="caution">
    <text evidence="4">The sequence shown here is derived from an EMBL/GenBank/DDBJ whole genome shotgun (WGS) entry which is preliminary data.</text>
</comment>
<dbReference type="Pfam" id="PF05368">
    <property type="entry name" value="NmrA"/>
    <property type="match status" value="1"/>
</dbReference>
<dbReference type="AlphaFoldDB" id="A0A4V3G6F3"/>